<comment type="caution">
    <text evidence="2">The sequence shown here is derived from an EMBL/GenBank/DDBJ whole genome shotgun (WGS) entry which is preliminary data.</text>
</comment>
<gene>
    <name evidence="2" type="ORF">E6K80_13945</name>
</gene>
<dbReference type="Proteomes" id="UP000319836">
    <property type="component" value="Unassembled WGS sequence"/>
</dbReference>
<protein>
    <submittedName>
        <fullName evidence="2">Protein BatD</fullName>
    </submittedName>
</protein>
<name>A0A538TYT9_UNCEI</name>
<feature type="compositionally biased region" description="Basic residues" evidence="1">
    <location>
        <begin position="44"/>
        <end position="55"/>
    </location>
</feature>
<evidence type="ECO:0000313" key="2">
    <source>
        <dbReference type="EMBL" id="TMQ68741.1"/>
    </source>
</evidence>
<evidence type="ECO:0000313" key="3">
    <source>
        <dbReference type="Proteomes" id="UP000319836"/>
    </source>
</evidence>
<feature type="compositionally biased region" description="Basic residues" evidence="1">
    <location>
        <begin position="18"/>
        <end position="27"/>
    </location>
</feature>
<dbReference type="EMBL" id="VBPA01000388">
    <property type="protein sequence ID" value="TMQ68741.1"/>
    <property type="molecule type" value="Genomic_DNA"/>
</dbReference>
<organism evidence="2 3">
    <name type="scientific">Eiseniibacteriota bacterium</name>
    <dbReference type="NCBI Taxonomy" id="2212470"/>
    <lineage>
        <taxon>Bacteria</taxon>
        <taxon>Candidatus Eiseniibacteriota</taxon>
    </lineage>
</organism>
<accession>A0A538TYT9</accession>
<dbReference type="Pfam" id="PF13584">
    <property type="entry name" value="BatD"/>
    <property type="match status" value="1"/>
</dbReference>
<dbReference type="AlphaFoldDB" id="A0A538TYT9"/>
<dbReference type="InterPro" id="IPR025738">
    <property type="entry name" value="BatD"/>
</dbReference>
<dbReference type="PANTHER" id="PTHR40940:SF2">
    <property type="entry name" value="BATD"/>
    <property type="match status" value="1"/>
</dbReference>
<dbReference type="PANTHER" id="PTHR40940">
    <property type="entry name" value="PROTEIN BATD-RELATED"/>
    <property type="match status" value="1"/>
</dbReference>
<sequence length="715" mass="76133">MDAARGNRADGGGASRSQPHRARRNRHSAGGGARRCGRQGAGVRRARRALHRRQHPSAELRLGQRARVGGERVPLELDVGGAAPTITSGGGGAGAPATLVVDVQPRDPSLGQEMTLVVRLVQRTNFAEDPQYTPPTTTGFWTDKPTTPQSFYAVERGERVLVTETRLRIYPLAVGEATIGEASALVVVAQDGFGLSGGLFGDRREMVLRSAPVRVRVRPLPPGAPAGFTGAAGKFDAVWSADRSHTSRDVPITLRLDLRGRGNLPLVRPPSFGEPDLEALASTTEDSLPSPEQNFGRKRFQWTVMPQKEGRLEIAAPAFAWFDPASGGYVQSRPRPIVVEVGPAVFAGPGEEAGFPRAFSDHPVDPGARRAQPWAFAFAGLALGAAWRLWRAGPRTTLAGEVGASAWLARLRGVTGPGVWRVMEDASAWLETQPATVSDPGWRAVRDRIAAARYGGSVEKPESVRKELMARIARVAPRARTRVPRRALAVLLALAGIAAAVACAPRPGPGRAAEQCAAADQAARRGEVDRARRVWLELWRSQGGQAGLAARLAWAHVQAGEIGPAALWVLRGEMMGPRDPALRWVEERVREAGGLVGATAPRWPLRPIEWSALALVVGIGAGLCWPRRVRAVAVATLALVCALVYPVQGWMAERSGRAVMLAMAPLQGSDVELEPGQLVTIRAREGGRVRVAAGRVIDGWVPASIVAPVAGAADG</sequence>
<feature type="region of interest" description="Disordered" evidence="1">
    <location>
        <begin position="1"/>
        <end position="66"/>
    </location>
</feature>
<proteinExistence type="predicted"/>
<evidence type="ECO:0000256" key="1">
    <source>
        <dbReference type="SAM" id="MobiDB-lite"/>
    </source>
</evidence>
<reference evidence="2 3" key="1">
    <citation type="journal article" date="2019" name="Nat. Microbiol.">
        <title>Mediterranean grassland soil C-N compound turnover is dependent on rainfall and depth, and is mediated by genomically divergent microorganisms.</title>
        <authorList>
            <person name="Diamond S."/>
            <person name="Andeer P.F."/>
            <person name="Li Z."/>
            <person name="Crits-Christoph A."/>
            <person name="Burstein D."/>
            <person name="Anantharaman K."/>
            <person name="Lane K.R."/>
            <person name="Thomas B.C."/>
            <person name="Pan C."/>
            <person name="Northen T.R."/>
            <person name="Banfield J.F."/>
        </authorList>
    </citation>
    <scope>NUCLEOTIDE SEQUENCE [LARGE SCALE GENOMIC DNA]</scope>
    <source>
        <strain evidence="2">WS_10</strain>
    </source>
</reference>